<dbReference type="Pfam" id="PF08666">
    <property type="entry name" value="SAF"/>
    <property type="match status" value="1"/>
</dbReference>
<evidence type="ECO:0000259" key="3">
    <source>
        <dbReference type="SMART" id="SM00858"/>
    </source>
</evidence>
<feature type="domain" description="SAF" evidence="3">
    <location>
        <begin position="14"/>
        <end position="85"/>
    </location>
</feature>
<organism evidence="4 5">
    <name type="scientific">Saccharopolyspora shandongensis</name>
    <dbReference type="NCBI Taxonomy" id="418495"/>
    <lineage>
        <taxon>Bacteria</taxon>
        <taxon>Bacillati</taxon>
        <taxon>Actinomycetota</taxon>
        <taxon>Actinomycetes</taxon>
        <taxon>Pseudonocardiales</taxon>
        <taxon>Pseudonocardiaceae</taxon>
        <taxon>Saccharopolyspora</taxon>
    </lineage>
</organism>
<accession>A0A1H3P3L5</accession>
<dbReference type="InterPro" id="IPR013974">
    <property type="entry name" value="SAF"/>
</dbReference>
<dbReference type="OrthoDB" id="9804574at2"/>
<dbReference type="GO" id="GO:0016829">
    <property type="term" value="F:lyase activity"/>
    <property type="evidence" value="ECO:0007669"/>
    <property type="project" value="UniProtKB-KW"/>
</dbReference>
<dbReference type="PANTHER" id="PTHR30536:SF5">
    <property type="entry name" value="ALTRONATE DEHYDRATASE"/>
    <property type="match status" value="1"/>
</dbReference>
<keyword evidence="2" id="KW-0456">Lyase</keyword>
<dbReference type="CDD" id="cd11613">
    <property type="entry name" value="SAF_AH_GD"/>
    <property type="match status" value="1"/>
</dbReference>
<dbReference type="Pfam" id="PF20629">
    <property type="entry name" value="GD_AH_C"/>
    <property type="match status" value="1"/>
</dbReference>
<dbReference type="InterPro" id="IPR052172">
    <property type="entry name" value="UxaA_altronate/galactarate_dh"/>
</dbReference>
<dbReference type="InterPro" id="IPR048332">
    <property type="entry name" value="GD_AH_C"/>
</dbReference>
<dbReference type="InterPro" id="IPR007392">
    <property type="entry name" value="GD_AH_second"/>
</dbReference>
<evidence type="ECO:0000256" key="1">
    <source>
        <dbReference type="ARBA" id="ARBA00010986"/>
    </source>
</evidence>
<dbReference type="GO" id="GO:0016787">
    <property type="term" value="F:hydrolase activity"/>
    <property type="evidence" value="ECO:0007669"/>
    <property type="project" value="UniProtKB-KW"/>
</dbReference>
<reference evidence="5" key="1">
    <citation type="submission" date="2016-10" db="EMBL/GenBank/DDBJ databases">
        <authorList>
            <person name="Varghese N."/>
            <person name="Submissions S."/>
        </authorList>
    </citation>
    <scope>NUCLEOTIDE SEQUENCE [LARGE SCALE GENOMIC DNA]</scope>
    <source>
        <strain evidence="5">CGMCC 4.3530</strain>
    </source>
</reference>
<keyword evidence="5" id="KW-1185">Reference proteome</keyword>
<gene>
    <name evidence="4" type="ORF">SAMN05216215_104064</name>
</gene>
<dbReference type="PANTHER" id="PTHR30536">
    <property type="entry name" value="ALTRONATE/GALACTARATE DEHYDRATASE"/>
    <property type="match status" value="1"/>
</dbReference>
<dbReference type="RefSeq" id="WP_093272991.1">
    <property type="nucleotide sequence ID" value="NZ_FNOK01000040.1"/>
</dbReference>
<dbReference type="AlphaFoldDB" id="A0A1H3P3L5"/>
<keyword evidence="4" id="KW-0378">Hydrolase</keyword>
<evidence type="ECO:0000313" key="4">
    <source>
        <dbReference type="EMBL" id="SDY95620.1"/>
    </source>
</evidence>
<sequence length="511" mass="53815">MPNIPTLIHLRDEDDVAIAGADLGAGTETRVGGGAVVLRADAPRGHKVAVHDIAAGSAVRRYGQVIGFAGRDIAAGEHIHLHNLEYREFERAYEFAVDAQPEQLLPADQRATFQGYVRSDGKVGTRNYLGVLTSVNCSATAAKLIAQQMRFSGVLDDFPNVDGVVALTHGTGCGMAPDGEGIDVLRRVMRGYLTHPNFAGFLVLGLGCEDNQIVKLTEDVELRSGLPVVTATIQELGGTTKTVRAGVGRLTELLPEVDKVERTAVPASELVLGTNCGGSDSYSGITANPALGAAVDRLVAHGGTGIVGETPEIYGTEHMLARRAASREVGEKLLDKIAWWQDYTAKNGGSMDNNPSPGNKAGGLTTILEKSLGAVAKGGTTTLRDVVDYAAPVTSKGFVFMDTPGYDPVSVTGIVAGGANVVCFTTGRGSAFGCSPVPSLKLATNTPLYEHMSEDMDINAGSIIDGETSVEQLGEQIFDHVLRVASGEHTKSEDLGYGEEEFVPWHIGTVM</sequence>
<evidence type="ECO:0000256" key="2">
    <source>
        <dbReference type="ARBA" id="ARBA00023239"/>
    </source>
</evidence>
<comment type="similarity">
    <text evidence="1">Belongs to the UxaA family.</text>
</comment>
<dbReference type="STRING" id="418495.SAMN05216215_104064"/>
<dbReference type="GO" id="GO:0019698">
    <property type="term" value="P:D-galacturonate catabolic process"/>
    <property type="evidence" value="ECO:0007669"/>
    <property type="project" value="TreeGrafter"/>
</dbReference>
<dbReference type="Gene3D" id="2.30.130.110">
    <property type="match status" value="1"/>
</dbReference>
<dbReference type="InterPro" id="IPR044144">
    <property type="entry name" value="SAF_UxaA/GarD"/>
</dbReference>
<dbReference type="EMBL" id="FNOK01000040">
    <property type="protein sequence ID" value="SDY95620.1"/>
    <property type="molecule type" value="Genomic_DNA"/>
</dbReference>
<dbReference type="SMART" id="SM00858">
    <property type="entry name" value="SAF"/>
    <property type="match status" value="1"/>
</dbReference>
<evidence type="ECO:0000313" key="5">
    <source>
        <dbReference type="Proteomes" id="UP000199529"/>
    </source>
</evidence>
<protein>
    <submittedName>
        <fullName evidence="4">Altronate hydrolase</fullName>
    </submittedName>
</protein>
<dbReference type="Pfam" id="PF04295">
    <property type="entry name" value="GD_AH_second"/>
    <property type="match status" value="1"/>
</dbReference>
<dbReference type="Proteomes" id="UP000199529">
    <property type="component" value="Unassembled WGS sequence"/>
</dbReference>
<name>A0A1H3P3L5_9PSEU</name>
<proteinExistence type="inferred from homology"/>